<feature type="transmembrane region" description="Helical" evidence="6">
    <location>
        <begin position="127"/>
        <end position="144"/>
    </location>
</feature>
<feature type="transmembrane region" description="Helical" evidence="6">
    <location>
        <begin position="265"/>
        <end position="292"/>
    </location>
</feature>
<dbReference type="GO" id="GO:0042910">
    <property type="term" value="F:xenobiotic transmembrane transporter activity"/>
    <property type="evidence" value="ECO:0007669"/>
    <property type="project" value="InterPro"/>
</dbReference>
<dbReference type="GO" id="GO:0015297">
    <property type="term" value="F:antiporter activity"/>
    <property type="evidence" value="ECO:0007669"/>
    <property type="project" value="InterPro"/>
</dbReference>
<comment type="subcellular location">
    <subcellularLocation>
        <location evidence="1">Membrane</location>
        <topology evidence="1">Multi-pass membrane protein</topology>
    </subcellularLocation>
</comment>
<gene>
    <name evidence="7" type="ORF">IFM89_017833</name>
</gene>
<feature type="transmembrane region" description="Helical" evidence="6">
    <location>
        <begin position="220"/>
        <end position="244"/>
    </location>
</feature>
<evidence type="ECO:0000256" key="4">
    <source>
        <dbReference type="ARBA" id="ARBA00022989"/>
    </source>
</evidence>
<comment type="similarity">
    <text evidence="2 6">Belongs to the multi antimicrobial extrusion (MATE) (TC 2.A.66.1) family.</text>
</comment>
<dbReference type="CDD" id="cd13132">
    <property type="entry name" value="MATE_eukaryotic"/>
    <property type="match status" value="1"/>
</dbReference>
<organism evidence="7 8">
    <name type="scientific">Coptis chinensis</name>
    <dbReference type="NCBI Taxonomy" id="261450"/>
    <lineage>
        <taxon>Eukaryota</taxon>
        <taxon>Viridiplantae</taxon>
        <taxon>Streptophyta</taxon>
        <taxon>Embryophyta</taxon>
        <taxon>Tracheophyta</taxon>
        <taxon>Spermatophyta</taxon>
        <taxon>Magnoliopsida</taxon>
        <taxon>Ranunculales</taxon>
        <taxon>Ranunculaceae</taxon>
        <taxon>Coptidoideae</taxon>
        <taxon>Coptis</taxon>
    </lineage>
</organism>
<evidence type="ECO:0000256" key="2">
    <source>
        <dbReference type="ARBA" id="ARBA00010199"/>
    </source>
</evidence>
<dbReference type="OrthoDB" id="2126698at2759"/>
<dbReference type="Proteomes" id="UP000631114">
    <property type="component" value="Unassembled WGS sequence"/>
</dbReference>
<keyword evidence="8" id="KW-1185">Reference proteome</keyword>
<evidence type="ECO:0000256" key="1">
    <source>
        <dbReference type="ARBA" id="ARBA00004141"/>
    </source>
</evidence>
<feature type="transmembrane region" description="Helical" evidence="6">
    <location>
        <begin position="342"/>
        <end position="366"/>
    </location>
</feature>
<feature type="transmembrane region" description="Helical" evidence="6">
    <location>
        <begin position="429"/>
        <end position="453"/>
    </location>
</feature>
<keyword evidence="5 6" id="KW-0472">Membrane</keyword>
<dbReference type="EMBL" id="JADFTS010000004">
    <property type="protein sequence ID" value="KAF9609654.1"/>
    <property type="molecule type" value="Genomic_DNA"/>
</dbReference>
<keyword evidence="3 6" id="KW-0812">Transmembrane</keyword>
<feature type="transmembrane region" description="Helical" evidence="6">
    <location>
        <begin position="459"/>
        <end position="480"/>
    </location>
</feature>
<dbReference type="InterPro" id="IPR002528">
    <property type="entry name" value="MATE_fam"/>
</dbReference>
<proteinExistence type="inferred from homology"/>
<dbReference type="InterPro" id="IPR045069">
    <property type="entry name" value="MATE_euk"/>
</dbReference>
<sequence length="504" mass="55238">MDTTYYSSPSAPLLTKKSENVNEEEKLISSSQSFAKDLWAETKLIWYIAGPAILTSICQYSLATVTQTLLGHVGTYELAAFGMENLFVAGIGFGIMLGMGSALETLCGQAYGAGKLDMMGIYMQRSWIILFSAGVLLSLVYVFAGQILRLLGQSPEIADLAGKFSIWMIPQLFAYALNFPIQKFLQAQSKVMVMAWISVAALVLHGILSWVFIIKLEMGLVGAAITLNFSWWVMVLAQLIYILSGACKDTWSGFSWLAFTDLSGFVGLSCASAVMLCLEYWYVMVLILLAGLLKNPEITVDAASICMNLEGWIYMIPLGFMAAVSVRVSNELGAGNPRAVRFSVWVMTTMSVIIQAVFVIIIFATRKDFPAVFTENKLVMAEVSRVALFLCTSVFLCSIQPVLSGYIYHFQGFALVHYGVAIGAGWQNLVAYINVACYYLLGFPIGALLGYKFNLGLPGLWGGIISGVGLQTIILVIVTLRTDWEKEASKIGSREDFYLGILGW</sequence>
<dbReference type="Pfam" id="PF01554">
    <property type="entry name" value="MatE"/>
    <property type="match status" value="2"/>
</dbReference>
<evidence type="ECO:0000256" key="5">
    <source>
        <dbReference type="ARBA" id="ARBA00023136"/>
    </source>
</evidence>
<protein>
    <recommendedName>
        <fullName evidence="6">Protein DETOXIFICATION</fullName>
    </recommendedName>
    <alternativeName>
        <fullName evidence="6">Multidrug and toxic compound extrusion protein</fullName>
    </alternativeName>
</protein>
<evidence type="ECO:0000256" key="3">
    <source>
        <dbReference type="ARBA" id="ARBA00022692"/>
    </source>
</evidence>
<feature type="transmembrane region" description="Helical" evidence="6">
    <location>
        <begin position="312"/>
        <end position="330"/>
    </location>
</feature>
<evidence type="ECO:0000313" key="7">
    <source>
        <dbReference type="EMBL" id="KAF9609654.1"/>
    </source>
</evidence>
<evidence type="ECO:0000256" key="6">
    <source>
        <dbReference type="RuleBase" id="RU004914"/>
    </source>
</evidence>
<dbReference type="NCBIfam" id="TIGR00797">
    <property type="entry name" value="matE"/>
    <property type="match status" value="1"/>
</dbReference>
<dbReference type="GO" id="GO:1990961">
    <property type="term" value="P:xenobiotic detoxification by transmembrane export across the plasma membrane"/>
    <property type="evidence" value="ECO:0007669"/>
    <property type="project" value="InterPro"/>
</dbReference>
<reference evidence="7 8" key="1">
    <citation type="submission" date="2020-10" db="EMBL/GenBank/DDBJ databases">
        <title>The Coptis chinensis genome and diversification of protoberbering-type alkaloids.</title>
        <authorList>
            <person name="Wang B."/>
            <person name="Shu S."/>
            <person name="Song C."/>
            <person name="Liu Y."/>
        </authorList>
    </citation>
    <scope>NUCLEOTIDE SEQUENCE [LARGE SCALE GENOMIC DNA]</scope>
    <source>
        <strain evidence="7">HL-2020</strain>
        <tissue evidence="7">Leaf</tissue>
    </source>
</reference>
<comment type="caution">
    <text evidence="7">The sequence shown here is derived from an EMBL/GenBank/DDBJ whole genome shotgun (WGS) entry which is preliminary data.</text>
</comment>
<accession>A0A835M0D0</accession>
<dbReference type="GO" id="GO:0016020">
    <property type="term" value="C:membrane"/>
    <property type="evidence" value="ECO:0007669"/>
    <property type="project" value="UniProtKB-SubCell"/>
</dbReference>
<feature type="transmembrane region" description="Helical" evidence="6">
    <location>
        <begin position="44"/>
        <end position="66"/>
    </location>
</feature>
<name>A0A835M0D0_9MAGN</name>
<evidence type="ECO:0000313" key="8">
    <source>
        <dbReference type="Proteomes" id="UP000631114"/>
    </source>
</evidence>
<feature type="transmembrane region" description="Helical" evidence="6">
    <location>
        <begin position="193"/>
        <end position="214"/>
    </location>
</feature>
<dbReference type="PANTHER" id="PTHR11206">
    <property type="entry name" value="MULTIDRUG RESISTANCE PROTEIN"/>
    <property type="match status" value="1"/>
</dbReference>
<feature type="transmembrane region" description="Helical" evidence="6">
    <location>
        <begin position="86"/>
        <end position="106"/>
    </location>
</feature>
<dbReference type="AlphaFoldDB" id="A0A835M0D0"/>
<keyword evidence="4 6" id="KW-1133">Transmembrane helix</keyword>
<feature type="transmembrane region" description="Helical" evidence="6">
    <location>
        <begin position="386"/>
        <end position="408"/>
    </location>
</feature>